<name>A0A6C2C7E3_9LACO</name>
<dbReference type="InterPro" id="IPR010368">
    <property type="entry name" value="Com_YlbF"/>
</dbReference>
<dbReference type="InterPro" id="IPR023378">
    <property type="entry name" value="YheA/YmcA-like_dom_sf"/>
</dbReference>
<dbReference type="EMBL" id="SDGZ01000013">
    <property type="protein sequence ID" value="TYC49794.1"/>
    <property type="molecule type" value="Genomic_DNA"/>
</dbReference>
<reference evidence="2 3" key="1">
    <citation type="submission" date="2019-01" db="EMBL/GenBank/DDBJ databases">
        <title>Weissella sp. nov., a novel lactic acid bacterium isolated from animal feces.</title>
        <authorList>
            <person name="Wang L.-T."/>
        </authorList>
    </citation>
    <scope>NUCLEOTIDE SEQUENCE [LARGE SCALE GENOMIC DNA]</scope>
    <source>
        <strain evidence="2 3">8H-2</strain>
    </source>
</reference>
<gene>
    <name evidence="2" type="ORF">ESZ50_04175</name>
</gene>
<dbReference type="Proteomes" id="UP000371977">
    <property type="component" value="Unassembled WGS sequence"/>
</dbReference>
<dbReference type="Gene3D" id="1.20.1500.10">
    <property type="entry name" value="YheA/YmcA-like"/>
    <property type="match status" value="1"/>
</dbReference>
<evidence type="ECO:0000313" key="2">
    <source>
        <dbReference type="EMBL" id="TYC49794.1"/>
    </source>
</evidence>
<dbReference type="Pfam" id="PF06133">
    <property type="entry name" value="Com_YlbF"/>
    <property type="match status" value="1"/>
</dbReference>
<comment type="caution">
    <text evidence="2">The sequence shown here is derived from an EMBL/GenBank/DDBJ whole genome shotgun (WGS) entry which is preliminary data.</text>
</comment>
<dbReference type="AlphaFoldDB" id="A0A6C2C7E3"/>
<organism evidence="2 3">
    <name type="scientific">Weissella muntiaci</name>
    <dbReference type="NCBI Taxonomy" id="2508881"/>
    <lineage>
        <taxon>Bacteria</taxon>
        <taxon>Bacillati</taxon>
        <taxon>Bacillota</taxon>
        <taxon>Bacilli</taxon>
        <taxon>Lactobacillales</taxon>
        <taxon>Lactobacillaceae</taxon>
        <taxon>Weissella</taxon>
    </lineage>
</organism>
<dbReference type="SUPFAM" id="SSF158622">
    <property type="entry name" value="YheA/YmcA-like"/>
    <property type="match status" value="1"/>
</dbReference>
<dbReference type="HAMAP" id="MF_01526">
    <property type="entry name" value="UPF0342"/>
    <property type="match status" value="1"/>
</dbReference>
<sequence>MINIYDTVNKLQGELVETAQYKTLRDAFAAVQADPTASEVFGRFQTAQADINATMQAGQEPNEEQVKNWQAVATEMDAIEPLKNLMQAEQALNALLMEINDIITKPIAQLYAAK</sequence>
<evidence type="ECO:0000313" key="3">
    <source>
        <dbReference type="Proteomes" id="UP000371977"/>
    </source>
</evidence>
<comment type="similarity">
    <text evidence="1">Belongs to the UPF0342 family.</text>
</comment>
<proteinExistence type="inferred from homology"/>
<keyword evidence="3" id="KW-1185">Reference proteome</keyword>
<protein>
    <recommendedName>
        <fullName evidence="1">UPF0342 protein ESZ50_04175</fullName>
    </recommendedName>
</protein>
<dbReference type="RefSeq" id="WP_148622353.1">
    <property type="nucleotide sequence ID" value="NZ_SDGZ01000013.1"/>
</dbReference>
<evidence type="ECO:0000256" key="1">
    <source>
        <dbReference type="HAMAP-Rule" id="MF_01526"/>
    </source>
</evidence>
<dbReference type="OrthoDB" id="9811402at2"/>
<accession>A0A6C2C7E3</accession>